<name>A0ABN2I866_9MICO</name>
<accession>A0ABN2I866</accession>
<dbReference type="EMBL" id="BAAAPL010000002">
    <property type="protein sequence ID" value="GAA1700305.1"/>
    <property type="molecule type" value="Genomic_DNA"/>
</dbReference>
<organism evidence="1 2">
    <name type="scientific">Microbacterium sediminicola</name>
    <dbReference type="NCBI Taxonomy" id="415210"/>
    <lineage>
        <taxon>Bacteria</taxon>
        <taxon>Bacillati</taxon>
        <taxon>Actinomycetota</taxon>
        <taxon>Actinomycetes</taxon>
        <taxon>Micrococcales</taxon>
        <taxon>Microbacteriaceae</taxon>
        <taxon>Microbacterium</taxon>
    </lineage>
</organism>
<evidence type="ECO:0000313" key="1">
    <source>
        <dbReference type="EMBL" id="GAA1700305.1"/>
    </source>
</evidence>
<dbReference type="Proteomes" id="UP001501690">
    <property type="component" value="Unassembled WGS sequence"/>
</dbReference>
<evidence type="ECO:0000313" key="2">
    <source>
        <dbReference type="Proteomes" id="UP001501690"/>
    </source>
</evidence>
<proteinExistence type="predicted"/>
<reference evidence="1 2" key="1">
    <citation type="journal article" date="2019" name="Int. J. Syst. Evol. Microbiol.">
        <title>The Global Catalogue of Microorganisms (GCM) 10K type strain sequencing project: providing services to taxonomists for standard genome sequencing and annotation.</title>
        <authorList>
            <consortium name="The Broad Institute Genomics Platform"/>
            <consortium name="The Broad Institute Genome Sequencing Center for Infectious Disease"/>
            <person name="Wu L."/>
            <person name="Ma J."/>
        </authorList>
    </citation>
    <scope>NUCLEOTIDE SEQUENCE [LARGE SCALE GENOMIC DNA]</scope>
    <source>
        <strain evidence="1 2">JCM 15577</strain>
    </source>
</reference>
<sequence length="112" mass="12217">MGAAEHVVTHREAPDAVTDRVDDARDIHTETAVLRRAPPRFGTHEIRKPAHVVPLERIERRGLHADAHPAGLGVGNREIFDGEGLRTAVLASFDGAHCASFRRGRSIDSLTV</sequence>
<comment type="caution">
    <text evidence="1">The sequence shown here is derived from an EMBL/GenBank/DDBJ whole genome shotgun (WGS) entry which is preliminary data.</text>
</comment>
<gene>
    <name evidence="1" type="ORF">GCM10009808_17370</name>
</gene>
<protein>
    <submittedName>
        <fullName evidence="1">Uncharacterized protein</fullName>
    </submittedName>
</protein>
<keyword evidence="2" id="KW-1185">Reference proteome</keyword>